<name>A0A8X8A7R0_POPTO</name>
<comment type="caution">
    <text evidence="1">The sequence shown here is derived from an EMBL/GenBank/DDBJ whole genome shotgun (WGS) entry which is preliminary data.</text>
</comment>
<sequence>MRLCCWREDLEKWKLLISGSFIGVEDCDFDELWVALPAPAGGRGSVVTVSTGAVAVRLGWCWFRLLLDVLVYYGEEERWSLWACGVFDSVGKVRETRIMVLVVAGGYGVSARGGDGAWAVIKVEGTVDLSEEEG</sequence>
<dbReference type="EMBL" id="JAAWWB010000006">
    <property type="protein sequence ID" value="KAG6781457.1"/>
    <property type="molecule type" value="Genomic_DNA"/>
</dbReference>
<evidence type="ECO:0000313" key="1">
    <source>
        <dbReference type="EMBL" id="KAG6781457.1"/>
    </source>
</evidence>
<protein>
    <submittedName>
        <fullName evidence="1">Uncharacterized protein</fullName>
    </submittedName>
</protein>
<dbReference type="Proteomes" id="UP000886885">
    <property type="component" value="Chromosome 3D"/>
</dbReference>
<organism evidence="1 2">
    <name type="scientific">Populus tomentosa</name>
    <name type="common">Chinese white poplar</name>
    <dbReference type="NCBI Taxonomy" id="118781"/>
    <lineage>
        <taxon>Eukaryota</taxon>
        <taxon>Viridiplantae</taxon>
        <taxon>Streptophyta</taxon>
        <taxon>Embryophyta</taxon>
        <taxon>Tracheophyta</taxon>
        <taxon>Spermatophyta</taxon>
        <taxon>Magnoliopsida</taxon>
        <taxon>eudicotyledons</taxon>
        <taxon>Gunneridae</taxon>
        <taxon>Pentapetalae</taxon>
        <taxon>rosids</taxon>
        <taxon>fabids</taxon>
        <taxon>Malpighiales</taxon>
        <taxon>Salicaceae</taxon>
        <taxon>Saliceae</taxon>
        <taxon>Populus</taxon>
    </lineage>
</organism>
<gene>
    <name evidence="1" type="ORF">POTOM_014363</name>
</gene>
<evidence type="ECO:0000313" key="2">
    <source>
        <dbReference type="Proteomes" id="UP000886885"/>
    </source>
</evidence>
<proteinExistence type="predicted"/>
<keyword evidence="2" id="KW-1185">Reference proteome</keyword>
<dbReference type="AlphaFoldDB" id="A0A8X8A7R0"/>
<reference evidence="1" key="1">
    <citation type="journal article" date="2020" name="bioRxiv">
        <title>Hybrid origin of Populus tomentosa Carr. identified through genome sequencing and phylogenomic analysis.</title>
        <authorList>
            <person name="An X."/>
            <person name="Gao K."/>
            <person name="Chen Z."/>
            <person name="Li J."/>
            <person name="Yang X."/>
            <person name="Yang X."/>
            <person name="Zhou J."/>
            <person name="Guo T."/>
            <person name="Zhao T."/>
            <person name="Huang S."/>
            <person name="Miao D."/>
            <person name="Khan W.U."/>
            <person name="Rao P."/>
            <person name="Ye M."/>
            <person name="Lei B."/>
            <person name="Liao W."/>
            <person name="Wang J."/>
            <person name="Ji L."/>
            <person name="Li Y."/>
            <person name="Guo B."/>
            <person name="Mustafa N.S."/>
            <person name="Li S."/>
            <person name="Yun Q."/>
            <person name="Keller S.R."/>
            <person name="Mao J."/>
            <person name="Zhang R."/>
            <person name="Strauss S.H."/>
        </authorList>
    </citation>
    <scope>NUCLEOTIDE SEQUENCE</scope>
    <source>
        <strain evidence="1">GM15</strain>
        <tissue evidence="1">Leaf</tissue>
    </source>
</reference>
<accession>A0A8X8A7R0</accession>